<reference evidence="14 15" key="1">
    <citation type="journal article" date="2019" name="Int. J. Syst. Evol. Microbiol.">
        <title>The Global Catalogue of Microorganisms (GCM) 10K type strain sequencing project: providing services to taxonomists for standard genome sequencing and annotation.</title>
        <authorList>
            <consortium name="The Broad Institute Genomics Platform"/>
            <consortium name="The Broad Institute Genome Sequencing Center for Infectious Disease"/>
            <person name="Wu L."/>
            <person name="Ma J."/>
        </authorList>
    </citation>
    <scope>NUCLEOTIDE SEQUENCE [LARGE SCALE GENOMIC DNA]</scope>
    <source>
        <strain evidence="14 15">JCM 16083</strain>
    </source>
</reference>
<dbReference type="PANTHER" id="PTHR39188:SF3">
    <property type="entry name" value="STAGE IV SPORULATION PROTEIN FB"/>
    <property type="match status" value="1"/>
</dbReference>
<evidence type="ECO:0000313" key="15">
    <source>
        <dbReference type="Proteomes" id="UP001501126"/>
    </source>
</evidence>
<evidence type="ECO:0000256" key="2">
    <source>
        <dbReference type="ARBA" id="ARBA00004141"/>
    </source>
</evidence>
<protein>
    <recommendedName>
        <fullName evidence="13">Peptidase M50 domain-containing protein</fullName>
    </recommendedName>
</protein>
<evidence type="ECO:0000256" key="4">
    <source>
        <dbReference type="ARBA" id="ARBA00022670"/>
    </source>
</evidence>
<feature type="transmembrane region" description="Helical" evidence="12">
    <location>
        <begin position="290"/>
        <end position="311"/>
    </location>
</feature>
<dbReference type="RefSeq" id="WP_343787047.1">
    <property type="nucleotide sequence ID" value="NZ_BAAAFH010000011.1"/>
</dbReference>
<evidence type="ECO:0000259" key="13">
    <source>
        <dbReference type="Pfam" id="PF02163"/>
    </source>
</evidence>
<dbReference type="Pfam" id="PF02163">
    <property type="entry name" value="Peptidase_M50"/>
    <property type="match status" value="1"/>
</dbReference>
<comment type="similarity">
    <text evidence="3">Belongs to the peptidase M50B family.</text>
</comment>
<keyword evidence="4" id="KW-0645">Protease</keyword>
<dbReference type="CDD" id="cd06160">
    <property type="entry name" value="S2P-M50_like_2"/>
    <property type="match status" value="1"/>
</dbReference>
<accession>A0ABN1MQE7</accession>
<keyword evidence="8" id="KW-0862">Zinc</keyword>
<evidence type="ECO:0000256" key="9">
    <source>
        <dbReference type="ARBA" id="ARBA00022989"/>
    </source>
</evidence>
<keyword evidence="11 12" id="KW-0472">Membrane</keyword>
<dbReference type="InterPro" id="IPR008915">
    <property type="entry name" value="Peptidase_M50"/>
</dbReference>
<evidence type="ECO:0000256" key="6">
    <source>
        <dbReference type="ARBA" id="ARBA00022723"/>
    </source>
</evidence>
<organism evidence="14 15">
    <name type="scientific">Wandonia haliotis</name>
    <dbReference type="NCBI Taxonomy" id="574963"/>
    <lineage>
        <taxon>Bacteria</taxon>
        <taxon>Pseudomonadati</taxon>
        <taxon>Bacteroidota</taxon>
        <taxon>Flavobacteriia</taxon>
        <taxon>Flavobacteriales</taxon>
        <taxon>Crocinitomicaceae</taxon>
        <taxon>Wandonia</taxon>
    </lineage>
</organism>
<keyword evidence="5 12" id="KW-0812">Transmembrane</keyword>
<keyword evidence="7" id="KW-0378">Hydrolase</keyword>
<keyword evidence="15" id="KW-1185">Reference proteome</keyword>
<evidence type="ECO:0000256" key="8">
    <source>
        <dbReference type="ARBA" id="ARBA00022833"/>
    </source>
</evidence>
<feature type="transmembrane region" description="Helical" evidence="12">
    <location>
        <begin position="50"/>
        <end position="72"/>
    </location>
</feature>
<keyword evidence="9 12" id="KW-1133">Transmembrane helix</keyword>
<dbReference type="Proteomes" id="UP001501126">
    <property type="component" value="Unassembled WGS sequence"/>
</dbReference>
<feature type="transmembrane region" description="Helical" evidence="12">
    <location>
        <begin position="102"/>
        <end position="122"/>
    </location>
</feature>
<feature type="transmembrane region" description="Helical" evidence="12">
    <location>
        <begin position="128"/>
        <end position="147"/>
    </location>
</feature>
<feature type="transmembrane region" description="Helical" evidence="12">
    <location>
        <begin position="21"/>
        <end position="44"/>
    </location>
</feature>
<evidence type="ECO:0000256" key="5">
    <source>
        <dbReference type="ARBA" id="ARBA00022692"/>
    </source>
</evidence>
<comment type="subcellular location">
    <subcellularLocation>
        <location evidence="2">Membrane</location>
        <topology evidence="2">Multi-pass membrane protein</topology>
    </subcellularLocation>
</comment>
<comment type="caution">
    <text evidence="14">The sequence shown here is derived from an EMBL/GenBank/DDBJ whole genome shotgun (WGS) entry which is preliminary data.</text>
</comment>
<proteinExistence type="inferred from homology"/>
<evidence type="ECO:0000256" key="12">
    <source>
        <dbReference type="SAM" id="Phobius"/>
    </source>
</evidence>
<evidence type="ECO:0000256" key="11">
    <source>
        <dbReference type="ARBA" id="ARBA00023136"/>
    </source>
</evidence>
<dbReference type="PANTHER" id="PTHR39188">
    <property type="entry name" value="MEMBRANE-ASSOCIATED ZINC METALLOPROTEASE M50B"/>
    <property type="match status" value="1"/>
</dbReference>
<dbReference type="EMBL" id="BAAAFH010000011">
    <property type="protein sequence ID" value="GAA0875496.1"/>
    <property type="molecule type" value="Genomic_DNA"/>
</dbReference>
<comment type="cofactor">
    <cofactor evidence="1">
        <name>Zn(2+)</name>
        <dbReference type="ChEBI" id="CHEBI:29105"/>
    </cofactor>
</comment>
<gene>
    <name evidence="14" type="ORF">GCM10009118_19050</name>
</gene>
<evidence type="ECO:0000256" key="3">
    <source>
        <dbReference type="ARBA" id="ARBA00007931"/>
    </source>
</evidence>
<evidence type="ECO:0000256" key="7">
    <source>
        <dbReference type="ARBA" id="ARBA00022801"/>
    </source>
</evidence>
<feature type="transmembrane region" description="Helical" evidence="12">
    <location>
        <begin position="190"/>
        <end position="206"/>
    </location>
</feature>
<keyword evidence="10" id="KW-0482">Metalloprotease</keyword>
<evidence type="ECO:0000313" key="14">
    <source>
        <dbReference type="EMBL" id="GAA0875496.1"/>
    </source>
</evidence>
<evidence type="ECO:0000256" key="10">
    <source>
        <dbReference type="ARBA" id="ARBA00023049"/>
    </source>
</evidence>
<keyword evidence="6" id="KW-0479">Metal-binding</keyword>
<feature type="domain" description="Peptidase M50" evidence="13">
    <location>
        <begin position="50"/>
        <end position="123"/>
    </location>
</feature>
<name>A0ABN1MQE7_9FLAO</name>
<sequence length="325" mass="37329">MEETEEFEKYYPPKPVLEERAATNSLGATVFSLLLFVWAFFTFISDDLRFIAVILIVLTLHESGHFLAMKLFRYRNLKMIFLPLLGAYVHGKKDLYSQKERAIVLLSGPLPGILAGAALFYWGMQHESFWVLYSGILFLLINTLNLMPIDPLDGGQLMQVLFISRQDLVKLLFSLVSSLGMIFIGLYFDNWILIGFGFLLGFRVRGNQRLYQMRSKLKEQDINYRINYQDLSDRDYFYIKGIFVEHSPTVKKIMNTGAVDDEELDQLIASDICDVLEVPSKNDLSSVGKFVFASLWLLGILLTLAVFWVGANELNWFFDAFQTGR</sequence>
<evidence type="ECO:0000256" key="1">
    <source>
        <dbReference type="ARBA" id="ARBA00001947"/>
    </source>
</evidence>